<gene>
    <name evidence="4" type="ORF">AFI02nite_32920</name>
</gene>
<dbReference type="CDD" id="cd04589">
    <property type="entry name" value="CBS_pair_CAP-ED_NT_Pol-beta-like_DUF294_assoc"/>
    <property type="match status" value="1"/>
</dbReference>
<dbReference type="InterPro" id="IPR000644">
    <property type="entry name" value="CBS_dom"/>
</dbReference>
<dbReference type="Proteomes" id="UP000321787">
    <property type="component" value="Unassembled WGS sequence"/>
</dbReference>
<dbReference type="InterPro" id="IPR005105">
    <property type="entry name" value="GlnD_Uridyltrans_N"/>
</dbReference>
<dbReference type="SUPFAM" id="SSF54631">
    <property type="entry name" value="CBS-domain pair"/>
    <property type="match status" value="1"/>
</dbReference>
<feature type="domain" description="CBS" evidence="3">
    <location>
        <begin position="227"/>
        <end position="283"/>
    </location>
</feature>
<dbReference type="Pfam" id="PF00027">
    <property type="entry name" value="cNMP_binding"/>
    <property type="match status" value="1"/>
</dbReference>
<dbReference type="CDD" id="cd05401">
    <property type="entry name" value="NT_GlnE_GlnD_like"/>
    <property type="match status" value="1"/>
</dbReference>
<dbReference type="PANTHER" id="PTHR43773">
    <property type="entry name" value="MAGNESIUM TRANSPORTER MGTE"/>
    <property type="match status" value="1"/>
</dbReference>
<dbReference type="EMBL" id="BJTZ01000027">
    <property type="protein sequence ID" value="GEK15256.1"/>
    <property type="molecule type" value="Genomic_DNA"/>
</dbReference>
<dbReference type="InterPro" id="IPR018490">
    <property type="entry name" value="cNMP-bd_dom_sf"/>
</dbReference>
<evidence type="ECO:0000259" key="3">
    <source>
        <dbReference type="PROSITE" id="PS51371"/>
    </source>
</evidence>
<dbReference type="Gene3D" id="2.60.120.10">
    <property type="entry name" value="Jelly Rolls"/>
    <property type="match status" value="1"/>
</dbReference>
<organism evidence="4 5">
    <name type="scientific">Aliivibrio fischeri</name>
    <name type="common">Vibrio fischeri</name>
    <dbReference type="NCBI Taxonomy" id="668"/>
    <lineage>
        <taxon>Bacteria</taxon>
        <taxon>Pseudomonadati</taxon>
        <taxon>Pseudomonadota</taxon>
        <taxon>Gammaproteobacteria</taxon>
        <taxon>Vibrionales</taxon>
        <taxon>Vibrionaceae</taxon>
        <taxon>Aliivibrio</taxon>
    </lineage>
</organism>
<dbReference type="SUPFAM" id="SSF51206">
    <property type="entry name" value="cAMP-binding domain-like"/>
    <property type="match status" value="1"/>
</dbReference>
<feature type="domain" description="Cyclic nucleotide-binding" evidence="2">
    <location>
        <begin position="11"/>
        <end position="76"/>
    </location>
</feature>
<name>A0A510UL86_ALIFS</name>
<dbReference type="Gene3D" id="3.10.580.10">
    <property type="entry name" value="CBS-domain"/>
    <property type="match status" value="1"/>
</dbReference>
<evidence type="ECO:0000256" key="1">
    <source>
        <dbReference type="PROSITE-ProRule" id="PRU00703"/>
    </source>
</evidence>
<accession>A0A510UL86</accession>
<dbReference type="GO" id="GO:0016020">
    <property type="term" value="C:membrane"/>
    <property type="evidence" value="ECO:0007669"/>
    <property type="project" value="InterPro"/>
</dbReference>
<evidence type="ECO:0000313" key="4">
    <source>
        <dbReference type="EMBL" id="GEK15256.1"/>
    </source>
</evidence>
<dbReference type="InterPro" id="IPR018821">
    <property type="entry name" value="DUF294_put_nucleoTrafse_sb-bd"/>
</dbReference>
<dbReference type="GO" id="GO:0015095">
    <property type="term" value="F:magnesium ion transmembrane transporter activity"/>
    <property type="evidence" value="ECO:0007669"/>
    <property type="project" value="InterPro"/>
</dbReference>
<dbReference type="PROSITE" id="PS50042">
    <property type="entry name" value="CNMP_BINDING_3"/>
    <property type="match status" value="1"/>
</dbReference>
<dbReference type="PROSITE" id="PS51371">
    <property type="entry name" value="CBS"/>
    <property type="match status" value="1"/>
</dbReference>
<dbReference type="RefSeq" id="WP_146865724.1">
    <property type="nucleotide sequence ID" value="NZ_BJTZ01000027.1"/>
</dbReference>
<evidence type="ECO:0000313" key="5">
    <source>
        <dbReference type="Proteomes" id="UP000321787"/>
    </source>
</evidence>
<dbReference type="AlphaFoldDB" id="A0A510UL86"/>
<sequence>MPNDINFSLAPFNRLTSEQQEIITKSTDIAYFRVDDTIIHEGQTSDNLFIIMKGSVEERSDTSGEIYAHYTHDDIFDVRSQFEHQVKHSYIALEDTLCHLLPTQLFLKLYNENQAFSDYFNSSLAKRKALLTQAHQQQNLAEFILTKVDDDTTQQCLIVNRNTPLQQVTQLLKDNNMDALFVELNQYDTRHQETQNNLPFGIVTRTDLLHAIMIDGYTANHPVGAIATYPIVHIQQQDYLFNAMMLMTRHHVKRVAVLNKNKLVGMLDMTQVLSLFSTHSHVLTLRIARAEHIDELVLAANTQTQLVETLINNGIRTRFIMELISTVNEQIIEKAFSLVVPKSLHDHCCLIVMGSEGRDEQILKTDQDNALIIKNGLEWHNLPELMNQFTHTLLQLGYPLCKGNVMVSNPLWVKTEHQWEKHIQKLCAEPNTDNMMNLAIFSDAQAVAGNQALLSPLKQILISKLKENEIALSTFSRPALQFNLPLTLFGNIKTKKEGIDIKQGGIFPIVHGIRALSLEQGIEETNTFKRIDALRKHNVLEHSTADNLNEALKLFFKWRLRHQLQEKTGIPSNHIHIDRLDRTERDLLRHSLHIVKKFKEWLGYHYQIRD</sequence>
<dbReference type="InterPro" id="IPR046342">
    <property type="entry name" value="CBS_dom_sf"/>
</dbReference>
<keyword evidence="1" id="KW-0129">CBS domain</keyword>
<dbReference type="InterPro" id="IPR000595">
    <property type="entry name" value="cNMP-bd_dom"/>
</dbReference>
<evidence type="ECO:0000259" key="2">
    <source>
        <dbReference type="PROSITE" id="PS50042"/>
    </source>
</evidence>
<protein>
    <submittedName>
        <fullName evidence="4">Cyclic nucleotide-binding protein</fullName>
    </submittedName>
</protein>
<dbReference type="GO" id="GO:0008773">
    <property type="term" value="F:[protein-PII] uridylyltransferase activity"/>
    <property type="evidence" value="ECO:0007669"/>
    <property type="project" value="InterPro"/>
</dbReference>
<dbReference type="Pfam" id="PF00571">
    <property type="entry name" value="CBS"/>
    <property type="match status" value="2"/>
</dbReference>
<dbReference type="PANTHER" id="PTHR43773:SF1">
    <property type="entry name" value="MAGNESIUM TRANSPORTER MGTE"/>
    <property type="match status" value="1"/>
</dbReference>
<dbReference type="SMART" id="SM00100">
    <property type="entry name" value="cNMP"/>
    <property type="match status" value="1"/>
</dbReference>
<dbReference type="Pfam" id="PF10335">
    <property type="entry name" value="DUF294_C"/>
    <property type="match status" value="1"/>
</dbReference>
<dbReference type="Pfam" id="PF03445">
    <property type="entry name" value="DUF294"/>
    <property type="match status" value="1"/>
</dbReference>
<comment type="caution">
    <text evidence="4">The sequence shown here is derived from an EMBL/GenBank/DDBJ whole genome shotgun (WGS) entry which is preliminary data.</text>
</comment>
<dbReference type="InterPro" id="IPR006669">
    <property type="entry name" value="MgtE_transporter"/>
</dbReference>
<proteinExistence type="predicted"/>
<reference evidence="4 5" key="1">
    <citation type="submission" date="2019-07" db="EMBL/GenBank/DDBJ databases">
        <title>Whole genome shotgun sequence of Aliivibrio fischeri NBRC 101058.</title>
        <authorList>
            <person name="Hosoyama A."/>
            <person name="Uohara A."/>
            <person name="Ohji S."/>
            <person name="Ichikawa N."/>
        </authorList>
    </citation>
    <scope>NUCLEOTIDE SEQUENCE [LARGE SCALE GENOMIC DNA]</scope>
    <source>
        <strain evidence="4 5">NBRC 101058</strain>
    </source>
</reference>
<dbReference type="InterPro" id="IPR014710">
    <property type="entry name" value="RmlC-like_jellyroll"/>
</dbReference>
<dbReference type="SMART" id="SM00116">
    <property type="entry name" value="CBS"/>
    <property type="match status" value="2"/>
</dbReference>
<dbReference type="CDD" id="cd00038">
    <property type="entry name" value="CAP_ED"/>
    <property type="match status" value="1"/>
</dbReference>